<evidence type="ECO:0000256" key="1">
    <source>
        <dbReference type="SAM" id="Phobius"/>
    </source>
</evidence>
<keyword evidence="1" id="KW-1133">Transmembrane helix</keyword>
<reference evidence="2 3" key="1">
    <citation type="journal article" date="2017" name="Chemistry">
        <title>Isolation, Biosynthesis and Chemical Modifications of Rubterolones A-F: Rare Tropolone Alkaloids from Actinomadura sp. 5-2.</title>
        <authorList>
            <person name="Guo H."/>
            <person name="Benndorf R."/>
            <person name="Leichnitz D."/>
            <person name="Klassen J.L."/>
            <person name="Vollmers J."/>
            <person name="Gorls H."/>
            <person name="Steinacker M."/>
            <person name="Weigel C."/>
            <person name="Dahse H.M."/>
            <person name="Kaster A.K."/>
            <person name="de Beer Z.W."/>
            <person name="Poulsen M."/>
            <person name="Beemelmanns C."/>
        </authorList>
    </citation>
    <scope>NUCLEOTIDE SEQUENCE [LARGE SCALE GENOMIC DNA]</scope>
    <source>
        <strain evidence="2 3">5-2</strain>
    </source>
</reference>
<keyword evidence="1" id="KW-0812">Transmembrane</keyword>
<feature type="transmembrane region" description="Helical" evidence="1">
    <location>
        <begin position="165"/>
        <end position="183"/>
    </location>
</feature>
<proteinExistence type="predicted"/>
<accession>A0A2P4UD84</accession>
<feature type="transmembrane region" description="Helical" evidence="1">
    <location>
        <begin position="134"/>
        <end position="156"/>
    </location>
</feature>
<evidence type="ECO:0008006" key="4">
    <source>
        <dbReference type="Google" id="ProtNLM"/>
    </source>
</evidence>
<keyword evidence="1" id="KW-0472">Membrane</keyword>
<sequence length="230" mass="23390">MRDGRWTLAAALVGGVAAANAAFAGLGSVFDYPGVLAEPAGKILDRFAANPHVIGGWFLLLAFGAGLLVPAAVLLGRRLPPGTATTLAVHTGVLAGLVQVLGLLRWPFAVPALASAHAADPATTETVFTVLHHYLGTAVGETLGYLLTASWTLLVLRAMPGAPRWFAGLGAVSALAVAAGVLVPLDVPGADAANFLGYVAWSVWMIALAVLVVRDRALAARPRPAAAPAA</sequence>
<name>A0A2P4UD84_9ACTN</name>
<dbReference type="InterPro" id="IPR025495">
    <property type="entry name" value="DUF4386"/>
</dbReference>
<organism evidence="2 3">
    <name type="scientific">Actinomadura rubteroloni</name>
    <dbReference type="NCBI Taxonomy" id="1926885"/>
    <lineage>
        <taxon>Bacteria</taxon>
        <taxon>Bacillati</taxon>
        <taxon>Actinomycetota</taxon>
        <taxon>Actinomycetes</taxon>
        <taxon>Streptosporangiales</taxon>
        <taxon>Thermomonosporaceae</taxon>
        <taxon>Actinomadura</taxon>
    </lineage>
</organism>
<evidence type="ECO:0000313" key="2">
    <source>
        <dbReference type="EMBL" id="POM23008.1"/>
    </source>
</evidence>
<dbReference type="EMBL" id="MTBP01000004">
    <property type="protein sequence ID" value="POM23008.1"/>
    <property type="molecule type" value="Genomic_DNA"/>
</dbReference>
<dbReference type="AlphaFoldDB" id="A0A2P4UD84"/>
<dbReference type="Pfam" id="PF14329">
    <property type="entry name" value="DUF4386"/>
    <property type="match status" value="1"/>
</dbReference>
<keyword evidence="3" id="KW-1185">Reference proteome</keyword>
<comment type="caution">
    <text evidence="2">The sequence shown here is derived from an EMBL/GenBank/DDBJ whole genome shotgun (WGS) entry which is preliminary data.</text>
</comment>
<feature type="transmembrane region" description="Helical" evidence="1">
    <location>
        <begin position="195"/>
        <end position="213"/>
    </location>
</feature>
<protein>
    <recommendedName>
        <fullName evidence="4">DUF4386 family protein</fullName>
    </recommendedName>
</protein>
<feature type="transmembrane region" description="Helical" evidence="1">
    <location>
        <begin position="53"/>
        <end position="75"/>
    </location>
</feature>
<gene>
    <name evidence="2" type="ORF">BTM25_52140</name>
</gene>
<dbReference type="Proteomes" id="UP000242367">
    <property type="component" value="Unassembled WGS sequence"/>
</dbReference>
<dbReference type="RefSeq" id="WP_103565699.1">
    <property type="nucleotide sequence ID" value="NZ_MTBP01000004.1"/>
</dbReference>
<evidence type="ECO:0000313" key="3">
    <source>
        <dbReference type="Proteomes" id="UP000242367"/>
    </source>
</evidence>
<feature type="transmembrane region" description="Helical" evidence="1">
    <location>
        <begin position="87"/>
        <end position="108"/>
    </location>
</feature>